<dbReference type="InterPro" id="IPR053201">
    <property type="entry name" value="Flavunoidine_N-MTase"/>
</dbReference>
<dbReference type="PANTHER" id="PTHR12350:SF19">
    <property type="entry name" value="SET DOMAIN-CONTAINING PROTEIN"/>
    <property type="match status" value="1"/>
</dbReference>
<proteinExistence type="predicted"/>
<protein>
    <recommendedName>
        <fullName evidence="4">SET domain-containing protein</fullName>
    </recommendedName>
</protein>
<feature type="region of interest" description="Disordered" evidence="1">
    <location>
        <begin position="29"/>
        <end position="48"/>
    </location>
</feature>
<keyword evidence="3" id="KW-1185">Reference proteome</keyword>
<name>A0ABY0H2V5_9PEZI</name>
<dbReference type="InterPro" id="IPR046341">
    <property type="entry name" value="SET_dom_sf"/>
</dbReference>
<evidence type="ECO:0008006" key="4">
    <source>
        <dbReference type="Google" id="ProtNLM"/>
    </source>
</evidence>
<evidence type="ECO:0000313" key="3">
    <source>
        <dbReference type="Proteomes" id="UP000294003"/>
    </source>
</evidence>
<reference evidence="2 3" key="1">
    <citation type="submission" date="2018-06" db="EMBL/GenBank/DDBJ databases">
        <title>Complete Genomes of Monosporascus.</title>
        <authorList>
            <person name="Robinson A.J."/>
            <person name="Natvig D.O."/>
        </authorList>
    </citation>
    <scope>NUCLEOTIDE SEQUENCE [LARGE SCALE GENOMIC DNA]</scope>
    <source>
        <strain evidence="2 3">CBS 609.92</strain>
    </source>
</reference>
<dbReference type="Gene3D" id="2.170.270.10">
    <property type="entry name" value="SET domain"/>
    <property type="match status" value="1"/>
</dbReference>
<evidence type="ECO:0000313" key="2">
    <source>
        <dbReference type="EMBL" id="RYO83397.1"/>
    </source>
</evidence>
<dbReference type="EMBL" id="QJNS01000189">
    <property type="protein sequence ID" value="RYO83397.1"/>
    <property type="molecule type" value="Genomic_DNA"/>
</dbReference>
<accession>A0ABY0H2V5</accession>
<dbReference type="SUPFAM" id="SSF82199">
    <property type="entry name" value="SET domain"/>
    <property type="match status" value="1"/>
</dbReference>
<sequence length="253" mass="27696">MPIPVVFEGTSAPLVELVLVLSPAGLPTERRDPVYADPPRNRSHISDPNLTDPMSIQAMADVACAPSPEGANALPAWMNPDLDRLMVVRAAEGSFRSWAESLVDLPAGSLFARITGVTVGGPATYSSVQAGRDLHVELHSDLLYINHSCAPTLEFDMERMEVRVAHGRDLKRGDVLTFFYPSTEWTMAQPFECWCGAGEGKCLGRVEGAAKLGSEKLRGHRLNRHIREMLKENEAGLNKGWGIVSDMLTRHPI</sequence>
<dbReference type="Proteomes" id="UP000294003">
    <property type="component" value="Unassembled WGS sequence"/>
</dbReference>
<evidence type="ECO:0000256" key="1">
    <source>
        <dbReference type="SAM" id="MobiDB-lite"/>
    </source>
</evidence>
<dbReference type="PANTHER" id="PTHR12350">
    <property type="entry name" value="HISTONE-LYSINE N-METHYLTRANSFERASE-RELATED"/>
    <property type="match status" value="1"/>
</dbReference>
<organism evidence="2 3">
    <name type="scientific">Monosporascus cannonballus</name>
    <dbReference type="NCBI Taxonomy" id="155416"/>
    <lineage>
        <taxon>Eukaryota</taxon>
        <taxon>Fungi</taxon>
        <taxon>Dikarya</taxon>
        <taxon>Ascomycota</taxon>
        <taxon>Pezizomycotina</taxon>
        <taxon>Sordariomycetes</taxon>
        <taxon>Xylariomycetidae</taxon>
        <taxon>Xylariales</taxon>
        <taxon>Xylariales incertae sedis</taxon>
        <taxon>Monosporascus</taxon>
    </lineage>
</organism>
<comment type="caution">
    <text evidence="2">The sequence shown here is derived from an EMBL/GenBank/DDBJ whole genome shotgun (WGS) entry which is preliminary data.</text>
</comment>
<gene>
    <name evidence="2" type="ORF">DL762_006162</name>
</gene>